<evidence type="ECO:0008006" key="4">
    <source>
        <dbReference type="Google" id="ProtNLM"/>
    </source>
</evidence>
<evidence type="ECO:0000313" key="2">
    <source>
        <dbReference type="EMBL" id="CEL94248.1"/>
    </source>
</evidence>
<name>A0A0G4EEX1_VITBC</name>
<dbReference type="Proteomes" id="UP000041254">
    <property type="component" value="Unassembled WGS sequence"/>
</dbReference>
<dbReference type="GO" id="GO:0016020">
    <property type="term" value="C:membrane"/>
    <property type="evidence" value="ECO:0007669"/>
    <property type="project" value="TreeGrafter"/>
</dbReference>
<evidence type="ECO:0000313" key="3">
    <source>
        <dbReference type="Proteomes" id="UP000041254"/>
    </source>
</evidence>
<feature type="transmembrane region" description="Helical" evidence="1">
    <location>
        <begin position="270"/>
        <end position="290"/>
    </location>
</feature>
<dbReference type="PANTHER" id="PTHR10796:SF92">
    <property type="entry name" value="PATCHED-RELATED, ISOFORM A"/>
    <property type="match status" value="1"/>
</dbReference>
<evidence type="ECO:0000256" key="1">
    <source>
        <dbReference type="SAM" id="Phobius"/>
    </source>
</evidence>
<gene>
    <name evidence="2" type="ORF">Vbra_7224</name>
</gene>
<keyword evidence="1" id="KW-1133">Transmembrane helix</keyword>
<dbReference type="OrthoDB" id="6510177at2759"/>
<dbReference type="InParanoid" id="A0A0G4EEX1"/>
<dbReference type="AlphaFoldDB" id="A0A0G4EEX1"/>
<dbReference type="EMBL" id="CDMY01000212">
    <property type="protein sequence ID" value="CEL94248.1"/>
    <property type="molecule type" value="Genomic_DNA"/>
</dbReference>
<organism evidence="2 3">
    <name type="scientific">Vitrella brassicaformis (strain CCMP3155)</name>
    <dbReference type="NCBI Taxonomy" id="1169540"/>
    <lineage>
        <taxon>Eukaryota</taxon>
        <taxon>Sar</taxon>
        <taxon>Alveolata</taxon>
        <taxon>Colpodellida</taxon>
        <taxon>Vitrellaceae</taxon>
        <taxon>Vitrella</taxon>
    </lineage>
</organism>
<sequence>MVRKKGWLEGWAAWTNSFFSQLFFNIGWQIGKRPLAFMAVSIACVLLCSIGFVCWKEENPPDKLWVPQDNISNEHRDFIADNFGDDKQRLNYVIIRAKDDNVLSVRSLTAIQQMHAKLLSLQARMDKKYRRDFPNIPDPFTFSDVCVSQGTNKCLLPGLPEVFDLASPITLTQADILSAVDANEEEITPWLGKIRRDGAGKIVGAEAVIMTYFITAGPDFEIREGGDDVHPAGLAWEQEALDEVFFKDNDDLDFAPLMDRTLSDTFGDAIQGDISALFVGYLLLLGYLFINLGKRDVVHSNRSVSLHRLPCPTPVRL</sequence>
<reference evidence="2 3" key="1">
    <citation type="submission" date="2014-11" db="EMBL/GenBank/DDBJ databases">
        <authorList>
            <person name="Zhu J."/>
            <person name="Qi W."/>
            <person name="Song R."/>
        </authorList>
    </citation>
    <scope>NUCLEOTIDE SEQUENCE [LARGE SCALE GENOMIC DNA]</scope>
</reference>
<dbReference type="InterPro" id="IPR051697">
    <property type="entry name" value="Patched_domain-protein"/>
</dbReference>
<keyword evidence="1" id="KW-0472">Membrane</keyword>
<proteinExistence type="predicted"/>
<keyword evidence="1" id="KW-0812">Transmembrane</keyword>
<accession>A0A0G4EEX1</accession>
<protein>
    <recommendedName>
        <fullName evidence="4">SSD domain-containing protein</fullName>
    </recommendedName>
</protein>
<keyword evidence="3" id="KW-1185">Reference proteome</keyword>
<dbReference type="PANTHER" id="PTHR10796">
    <property type="entry name" value="PATCHED-RELATED"/>
    <property type="match status" value="1"/>
</dbReference>
<dbReference type="VEuPathDB" id="CryptoDB:Vbra_7224"/>